<proteinExistence type="predicted"/>
<feature type="compositionally biased region" description="Low complexity" evidence="1">
    <location>
        <begin position="49"/>
        <end position="63"/>
    </location>
</feature>
<reference evidence="3" key="1">
    <citation type="journal article" date="2019" name="Int. J. Syst. Evol. Microbiol.">
        <title>The Global Catalogue of Microorganisms (GCM) 10K type strain sequencing project: providing services to taxonomists for standard genome sequencing and annotation.</title>
        <authorList>
            <consortium name="The Broad Institute Genomics Platform"/>
            <consortium name="The Broad Institute Genome Sequencing Center for Infectious Disease"/>
            <person name="Wu L."/>
            <person name="Ma J."/>
        </authorList>
    </citation>
    <scope>NUCLEOTIDE SEQUENCE [LARGE SCALE GENOMIC DNA]</scope>
    <source>
        <strain evidence="3">JCM 14735</strain>
    </source>
</reference>
<protein>
    <submittedName>
        <fullName evidence="2">Uncharacterized protein</fullName>
    </submittedName>
</protein>
<feature type="region of interest" description="Disordered" evidence="1">
    <location>
        <begin position="49"/>
        <end position="86"/>
    </location>
</feature>
<organism evidence="2 3">
    <name type="scientific">Kocuria aegyptia</name>
    <dbReference type="NCBI Taxonomy" id="330943"/>
    <lineage>
        <taxon>Bacteria</taxon>
        <taxon>Bacillati</taxon>
        <taxon>Actinomycetota</taxon>
        <taxon>Actinomycetes</taxon>
        <taxon>Micrococcales</taxon>
        <taxon>Micrococcaceae</taxon>
        <taxon>Kocuria</taxon>
    </lineage>
</organism>
<sequence length="86" mass="9029">MAPTYHHDGAPLEDRPPTGHRLEQRIQDGPAADEEAALDPMLDEYTEVSRVARPAGSSAGSSPQPEDDPGAGITQGESSDEGHHTG</sequence>
<dbReference type="RefSeq" id="WP_344119817.1">
    <property type="nucleotide sequence ID" value="NZ_BAAAOA010000008.1"/>
</dbReference>
<feature type="region of interest" description="Disordered" evidence="1">
    <location>
        <begin position="1"/>
        <end position="31"/>
    </location>
</feature>
<keyword evidence="3" id="KW-1185">Reference proteome</keyword>
<gene>
    <name evidence="2" type="ORF">GCM10009767_06820</name>
</gene>
<feature type="compositionally biased region" description="Basic and acidic residues" evidence="1">
    <location>
        <begin position="1"/>
        <end position="26"/>
    </location>
</feature>
<evidence type="ECO:0000313" key="2">
    <source>
        <dbReference type="EMBL" id="GAA1750547.1"/>
    </source>
</evidence>
<accession>A0ABP4WAW4</accession>
<name>A0ABP4WAW4_9MICC</name>
<comment type="caution">
    <text evidence="2">The sequence shown here is derived from an EMBL/GenBank/DDBJ whole genome shotgun (WGS) entry which is preliminary data.</text>
</comment>
<dbReference type="Proteomes" id="UP001501204">
    <property type="component" value="Unassembled WGS sequence"/>
</dbReference>
<evidence type="ECO:0000256" key="1">
    <source>
        <dbReference type="SAM" id="MobiDB-lite"/>
    </source>
</evidence>
<dbReference type="EMBL" id="BAAAOA010000008">
    <property type="protein sequence ID" value="GAA1750547.1"/>
    <property type="molecule type" value="Genomic_DNA"/>
</dbReference>
<evidence type="ECO:0000313" key="3">
    <source>
        <dbReference type="Proteomes" id="UP001501204"/>
    </source>
</evidence>